<evidence type="ECO:0000259" key="6">
    <source>
        <dbReference type="Pfam" id="PF10075"/>
    </source>
</evidence>
<dbReference type="GO" id="GO:0000338">
    <property type="term" value="P:protein deneddylation"/>
    <property type="evidence" value="ECO:0007669"/>
    <property type="project" value="InterPro"/>
</dbReference>
<dbReference type="GO" id="GO:0008180">
    <property type="term" value="C:COP9 signalosome"/>
    <property type="evidence" value="ECO:0007669"/>
    <property type="project" value="UniProtKB-KW"/>
</dbReference>
<dbReference type="AlphaFoldDB" id="A0A5N6MYS4"/>
<evidence type="ECO:0000256" key="2">
    <source>
        <dbReference type="ARBA" id="ARBA00004496"/>
    </source>
</evidence>
<accession>A0A5N6MYS4</accession>
<gene>
    <name evidence="7" type="ORF">E3N88_27972</name>
</gene>
<evidence type="ECO:0000313" key="8">
    <source>
        <dbReference type="Proteomes" id="UP000326396"/>
    </source>
</evidence>
<dbReference type="Proteomes" id="UP000326396">
    <property type="component" value="Linkage Group LG4"/>
</dbReference>
<dbReference type="GO" id="GO:0005737">
    <property type="term" value="C:cytoplasm"/>
    <property type="evidence" value="ECO:0007669"/>
    <property type="project" value="UniProtKB-SubCell"/>
</dbReference>
<protein>
    <recommendedName>
        <fullName evidence="6">CSN8/PSMD8/EIF3K domain-containing protein</fullName>
    </recommendedName>
</protein>
<dbReference type="InterPro" id="IPR033205">
    <property type="entry name" value="COP9_CSN8"/>
</dbReference>
<comment type="caution">
    <text evidence="7">The sequence shown here is derived from an EMBL/GenBank/DDBJ whole genome shotgun (WGS) entry which is preliminary data.</text>
</comment>
<keyword evidence="5" id="KW-0539">Nucleus</keyword>
<sequence>MDFSRLTDAMASRSYDKIADICDQLMLQIASQGVAYQDEWPYAVHLLGHIYLNDLNSARFLWKSIPISIKESRPEMAAVWKIGQQLWTRNYAGVYDAIRGFNWSAEIQDFVTSFAGKYTKRMLDLLTCAYSTISIQDTALFLGMNEHDATSYALQQGWTVDAASQMLTVKKQTVVTEQKIDLSKLQRLTEYVFHLEH</sequence>
<evidence type="ECO:0000256" key="1">
    <source>
        <dbReference type="ARBA" id="ARBA00004123"/>
    </source>
</evidence>
<dbReference type="PANTHER" id="PTHR13339">
    <property type="entry name" value="COP9 SIGNALOSOME COMPLEX SUBUNIT 8"/>
    <property type="match status" value="1"/>
</dbReference>
<evidence type="ECO:0000256" key="3">
    <source>
        <dbReference type="ARBA" id="ARBA00022490"/>
    </source>
</evidence>
<evidence type="ECO:0000313" key="7">
    <source>
        <dbReference type="EMBL" id="KAD4179381.1"/>
    </source>
</evidence>
<reference evidence="7 8" key="1">
    <citation type="submission" date="2019-05" db="EMBL/GenBank/DDBJ databases">
        <title>Mikania micrantha, genome provides insights into the molecular mechanism of rapid growth.</title>
        <authorList>
            <person name="Liu B."/>
        </authorList>
    </citation>
    <scope>NUCLEOTIDE SEQUENCE [LARGE SCALE GENOMIC DNA]</scope>
    <source>
        <strain evidence="7">NLD-2019</strain>
        <tissue evidence="7">Leaf</tissue>
    </source>
</reference>
<dbReference type="Gene3D" id="1.25.40.990">
    <property type="match status" value="1"/>
</dbReference>
<proteinExistence type="predicted"/>
<evidence type="ECO:0000256" key="4">
    <source>
        <dbReference type="ARBA" id="ARBA00022790"/>
    </source>
</evidence>
<name>A0A5N6MYS4_9ASTR</name>
<dbReference type="EMBL" id="SZYD01000014">
    <property type="protein sequence ID" value="KAD4179381.1"/>
    <property type="molecule type" value="Genomic_DNA"/>
</dbReference>
<evidence type="ECO:0000256" key="5">
    <source>
        <dbReference type="ARBA" id="ARBA00023242"/>
    </source>
</evidence>
<dbReference type="PANTHER" id="PTHR13339:SF0">
    <property type="entry name" value="COP9 SIGNALOSOME COMPLEX SUBUNIT 8"/>
    <property type="match status" value="1"/>
</dbReference>
<dbReference type="Pfam" id="PF10075">
    <property type="entry name" value="CSN8_PSD8_EIF3K"/>
    <property type="match status" value="1"/>
</dbReference>
<dbReference type="InterPro" id="IPR033464">
    <property type="entry name" value="CSN8_PSD8_EIF3K"/>
</dbReference>
<feature type="domain" description="CSN8/PSMD8/EIF3K" evidence="6">
    <location>
        <begin position="38"/>
        <end position="174"/>
    </location>
</feature>
<keyword evidence="8" id="KW-1185">Reference proteome</keyword>
<keyword evidence="3" id="KW-0963">Cytoplasm</keyword>
<organism evidence="7 8">
    <name type="scientific">Mikania micrantha</name>
    <name type="common">bitter vine</name>
    <dbReference type="NCBI Taxonomy" id="192012"/>
    <lineage>
        <taxon>Eukaryota</taxon>
        <taxon>Viridiplantae</taxon>
        <taxon>Streptophyta</taxon>
        <taxon>Embryophyta</taxon>
        <taxon>Tracheophyta</taxon>
        <taxon>Spermatophyta</taxon>
        <taxon>Magnoliopsida</taxon>
        <taxon>eudicotyledons</taxon>
        <taxon>Gunneridae</taxon>
        <taxon>Pentapetalae</taxon>
        <taxon>asterids</taxon>
        <taxon>campanulids</taxon>
        <taxon>Asterales</taxon>
        <taxon>Asteraceae</taxon>
        <taxon>Asteroideae</taxon>
        <taxon>Heliantheae alliance</taxon>
        <taxon>Eupatorieae</taxon>
        <taxon>Mikania</taxon>
    </lineage>
</organism>
<dbReference type="GO" id="GO:0010387">
    <property type="term" value="P:COP9 signalosome assembly"/>
    <property type="evidence" value="ECO:0007669"/>
    <property type="project" value="InterPro"/>
</dbReference>
<keyword evidence="4" id="KW-0736">Signalosome</keyword>
<dbReference type="OrthoDB" id="5351233at2759"/>
<comment type="subcellular location">
    <subcellularLocation>
        <location evidence="2">Cytoplasm</location>
    </subcellularLocation>
    <subcellularLocation>
        <location evidence="1">Nucleus</location>
    </subcellularLocation>
</comment>